<evidence type="ECO:0000256" key="10">
    <source>
        <dbReference type="ARBA" id="ARBA00023180"/>
    </source>
</evidence>
<keyword evidence="2 11" id="KW-0245">EGF-like domain</keyword>
<keyword evidence="7 13" id="KW-1133">Transmembrane helix</keyword>
<feature type="compositionally biased region" description="Basic and acidic residues" evidence="12">
    <location>
        <begin position="755"/>
        <end position="779"/>
    </location>
</feature>
<comment type="caution">
    <text evidence="17">The sequence shown here is derived from an EMBL/GenBank/DDBJ whole genome shotgun (WGS) entry which is preliminary data.</text>
</comment>
<feature type="compositionally biased region" description="Low complexity" evidence="12">
    <location>
        <begin position="1151"/>
        <end position="1160"/>
    </location>
</feature>
<reference evidence="17 18" key="1">
    <citation type="submission" date="2024-10" db="EMBL/GenBank/DDBJ databases">
        <authorList>
            <person name="Kim D."/>
        </authorList>
    </citation>
    <scope>NUCLEOTIDE SEQUENCE [LARGE SCALE GENOMIC DNA]</scope>
    <source>
        <strain evidence="17">BH-2024</strain>
    </source>
</reference>
<dbReference type="SMART" id="SM00181">
    <property type="entry name" value="EGF"/>
    <property type="match status" value="2"/>
</dbReference>
<evidence type="ECO:0000313" key="17">
    <source>
        <dbReference type="EMBL" id="KAL3083758.1"/>
    </source>
</evidence>
<evidence type="ECO:0000256" key="2">
    <source>
        <dbReference type="ARBA" id="ARBA00022536"/>
    </source>
</evidence>
<evidence type="ECO:0000256" key="9">
    <source>
        <dbReference type="ARBA" id="ARBA00023157"/>
    </source>
</evidence>
<feature type="compositionally biased region" description="Polar residues" evidence="12">
    <location>
        <begin position="1000"/>
        <end position="1013"/>
    </location>
</feature>
<evidence type="ECO:0000256" key="13">
    <source>
        <dbReference type="SAM" id="Phobius"/>
    </source>
</evidence>
<evidence type="ECO:0000259" key="16">
    <source>
        <dbReference type="PROSITE" id="PS51220"/>
    </source>
</evidence>
<dbReference type="Proteomes" id="UP001620626">
    <property type="component" value="Unassembled WGS sequence"/>
</dbReference>
<evidence type="ECO:0000256" key="7">
    <source>
        <dbReference type="ARBA" id="ARBA00022989"/>
    </source>
</evidence>
<comment type="subcellular location">
    <subcellularLocation>
        <location evidence="1">Membrane</location>
        <topology evidence="1">Single-pass type I membrane protein</topology>
    </subcellularLocation>
</comment>
<feature type="compositionally biased region" description="Basic and acidic residues" evidence="12">
    <location>
        <begin position="940"/>
        <end position="985"/>
    </location>
</feature>
<dbReference type="Gene3D" id="2.170.300.10">
    <property type="entry name" value="Tie2 ligand-binding domain superfamily"/>
    <property type="match status" value="1"/>
</dbReference>
<dbReference type="CDD" id="cd00054">
    <property type="entry name" value="EGF_CA"/>
    <property type="match status" value="1"/>
</dbReference>
<protein>
    <recommendedName>
        <fullName evidence="19">EGF-like domain-containing protein</fullName>
    </recommendedName>
</protein>
<keyword evidence="6" id="KW-0106">Calcium</keyword>
<dbReference type="SUPFAM" id="SSF57196">
    <property type="entry name" value="EGF/Laminin"/>
    <property type="match status" value="1"/>
</dbReference>
<evidence type="ECO:0000256" key="8">
    <source>
        <dbReference type="ARBA" id="ARBA00023136"/>
    </source>
</evidence>
<dbReference type="InterPro" id="IPR001881">
    <property type="entry name" value="EGF-like_Ca-bd_dom"/>
</dbReference>
<dbReference type="InterPro" id="IPR003886">
    <property type="entry name" value="NIDO_dom"/>
</dbReference>
<dbReference type="EMBL" id="JBICBT010001093">
    <property type="protein sequence ID" value="KAL3083758.1"/>
    <property type="molecule type" value="Genomic_DNA"/>
</dbReference>
<dbReference type="PROSITE" id="PS00010">
    <property type="entry name" value="ASX_HYDROXYL"/>
    <property type="match status" value="1"/>
</dbReference>
<evidence type="ECO:0000256" key="3">
    <source>
        <dbReference type="ARBA" id="ARBA00022692"/>
    </source>
</evidence>
<dbReference type="SMART" id="SM00539">
    <property type="entry name" value="NIDO"/>
    <property type="match status" value="2"/>
</dbReference>
<keyword evidence="8 13" id="KW-0472">Membrane</keyword>
<keyword evidence="18" id="KW-1185">Reference proteome</keyword>
<feature type="domain" description="EGF-like" evidence="15">
    <location>
        <begin position="409"/>
        <end position="450"/>
    </location>
</feature>
<dbReference type="GO" id="GO:0071944">
    <property type="term" value="C:cell periphery"/>
    <property type="evidence" value="ECO:0007669"/>
    <property type="project" value="UniProtKB-ARBA"/>
</dbReference>
<accession>A0ABD2IVU2</accession>
<dbReference type="PANTHER" id="PTHR13802:SF64">
    <property type="entry name" value="DENDRITE EXTENSION DEFECTIVE PROTEIN 1"/>
    <property type="match status" value="1"/>
</dbReference>
<feature type="region of interest" description="Disordered" evidence="12">
    <location>
        <begin position="1359"/>
        <end position="1396"/>
    </location>
</feature>
<feature type="chain" id="PRO_5044840217" description="EGF-like domain-containing protein" evidence="14">
    <location>
        <begin position="22"/>
        <end position="1396"/>
    </location>
</feature>
<dbReference type="GO" id="GO:0048513">
    <property type="term" value="P:animal organ development"/>
    <property type="evidence" value="ECO:0007669"/>
    <property type="project" value="UniProtKB-ARBA"/>
</dbReference>
<dbReference type="GO" id="GO:0048731">
    <property type="term" value="P:system development"/>
    <property type="evidence" value="ECO:0007669"/>
    <property type="project" value="UniProtKB-ARBA"/>
</dbReference>
<dbReference type="Pfam" id="PF12947">
    <property type="entry name" value="EGF_3"/>
    <property type="match status" value="1"/>
</dbReference>
<dbReference type="PROSITE" id="PS50026">
    <property type="entry name" value="EGF_3"/>
    <property type="match status" value="1"/>
</dbReference>
<dbReference type="Gene3D" id="2.10.25.10">
    <property type="entry name" value="Laminin"/>
    <property type="match status" value="1"/>
</dbReference>
<feature type="signal peptide" evidence="14">
    <location>
        <begin position="1"/>
        <end position="21"/>
    </location>
</feature>
<feature type="transmembrane region" description="Helical" evidence="13">
    <location>
        <begin position="1194"/>
        <end position="1217"/>
    </location>
</feature>
<organism evidence="17 18">
    <name type="scientific">Heterodera trifolii</name>
    <dbReference type="NCBI Taxonomy" id="157864"/>
    <lineage>
        <taxon>Eukaryota</taxon>
        <taxon>Metazoa</taxon>
        <taxon>Ecdysozoa</taxon>
        <taxon>Nematoda</taxon>
        <taxon>Chromadorea</taxon>
        <taxon>Rhabditida</taxon>
        <taxon>Tylenchina</taxon>
        <taxon>Tylenchomorpha</taxon>
        <taxon>Tylenchoidea</taxon>
        <taxon>Heteroderidae</taxon>
        <taxon>Heteroderinae</taxon>
        <taxon>Heterodera</taxon>
    </lineage>
</organism>
<keyword evidence="4 14" id="KW-0732">Signal</keyword>
<keyword evidence="10" id="KW-0325">Glycoprotein</keyword>
<evidence type="ECO:0000256" key="5">
    <source>
        <dbReference type="ARBA" id="ARBA00022737"/>
    </source>
</evidence>
<dbReference type="FunFam" id="2.10.25.10:FF:000202">
    <property type="entry name" value="Multiple epidermal growth factor-like domains 8"/>
    <property type="match status" value="1"/>
</dbReference>
<evidence type="ECO:0000313" key="18">
    <source>
        <dbReference type="Proteomes" id="UP001620626"/>
    </source>
</evidence>
<dbReference type="InterPro" id="IPR000742">
    <property type="entry name" value="EGF"/>
</dbReference>
<evidence type="ECO:0008006" key="19">
    <source>
        <dbReference type="Google" id="ProtNLM"/>
    </source>
</evidence>
<evidence type="ECO:0000256" key="4">
    <source>
        <dbReference type="ARBA" id="ARBA00022729"/>
    </source>
</evidence>
<dbReference type="InterPro" id="IPR000152">
    <property type="entry name" value="EGF-type_Asp/Asn_hydroxyl_site"/>
</dbReference>
<keyword evidence="9" id="KW-1015">Disulfide bond</keyword>
<feature type="domain" description="NIDO" evidence="16">
    <location>
        <begin position="155"/>
        <end position="294"/>
    </location>
</feature>
<dbReference type="InterPro" id="IPR051495">
    <property type="entry name" value="Epithelial_Barrier/Signaling"/>
</dbReference>
<feature type="domain" description="NIDO" evidence="16">
    <location>
        <begin position="526"/>
        <end position="672"/>
    </location>
</feature>
<dbReference type="PROSITE" id="PS01187">
    <property type="entry name" value="EGF_CA"/>
    <property type="match status" value="1"/>
</dbReference>
<feature type="compositionally biased region" description="Polar residues" evidence="12">
    <location>
        <begin position="1131"/>
        <end position="1146"/>
    </location>
</feature>
<feature type="compositionally biased region" description="Polar residues" evidence="12">
    <location>
        <begin position="844"/>
        <end position="854"/>
    </location>
</feature>
<keyword evidence="5" id="KW-0677">Repeat</keyword>
<evidence type="ECO:0000259" key="15">
    <source>
        <dbReference type="PROSITE" id="PS50026"/>
    </source>
</evidence>
<evidence type="ECO:0000256" key="6">
    <source>
        <dbReference type="ARBA" id="ARBA00022837"/>
    </source>
</evidence>
<dbReference type="GO" id="GO:0016020">
    <property type="term" value="C:membrane"/>
    <property type="evidence" value="ECO:0007669"/>
    <property type="project" value="UniProtKB-SubCell"/>
</dbReference>
<evidence type="ECO:0000256" key="1">
    <source>
        <dbReference type="ARBA" id="ARBA00004479"/>
    </source>
</evidence>
<keyword evidence="3 13" id="KW-0812">Transmembrane</keyword>
<feature type="compositionally biased region" description="Basic and acidic residues" evidence="12">
    <location>
        <begin position="1100"/>
        <end position="1115"/>
    </location>
</feature>
<dbReference type="PROSITE" id="PS51220">
    <property type="entry name" value="NIDO"/>
    <property type="match status" value="2"/>
</dbReference>
<evidence type="ECO:0000256" key="11">
    <source>
        <dbReference type="PROSITE-ProRule" id="PRU00076"/>
    </source>
</evidence>
<evidence type="ECO:0000256" key="14">
    <source>
        <dbReference type="SAM" id="SignalP"/>
    </source>
</evidence>
<comment type="caution">
    <text evidence="11">Lacks conserved residue(s) required for the propagation of feature annotation.</text>
</comment>
<name>A0ABD2IVU2_9BILA</name>
<dbReference type="PROSITE" id="PS01186">
    <property type="entry name" value="EGF_2"/>
    <property type="match status" value="1"/>
</dbReference>
<dbReference type="InterPro" id="IPR018097">
    <property type="entry name" value="EGF_Ca-bd_CS"/>
</dbReference>
<sequence>MFAFILLLVLLFTTEINLFFADGMRVDPNRIAARLRIEKKWDNDGRTEKADDEFGMGGRNRRQLIGGTPKEETIQVTAPLFSSRLFEFGPKLGDKELSGGIDMAKRMHLNHPLTFFGHSHSTVWVLSNGGIGFDNGIKQYKPNILPSMGQKLIAPFWNRNDLRNGGKVLFREVNGGRVLERGQSEIRYQYDREVKVVSAVVVTYEKMQPVGSSPLPDENTNSFQLVLFITSNGTFANFIYSNIGWTQGAEAGFNAGDGTNHFALPTSGTGNIMYLEEYGNTGIPGEWMFILEEERVVRCKAGIKGDTCDEACSPGEWGEDCVKCCHCAIGSCHEMSGECKSDGCARCWHGRDCQQRDDSCDAPRKCGKNAQPKVVTNIGTMASRCGEPPQSQCECLPGYEGNAEESCADTDECAQQKHSCHEKAICTNTPGRFFCQCPEGYSGNGITECVLSFLYPFELSHRLPKDKNGRIEWQLKHPLKMFGRERHSVVITTNGLILVEGAKQLGTIASGEQPRLDELEVHGVAPFFAPIDLAQQGQIFVEETTDPSLLAKASRTINEKLTDSRQSPFEGSHALMVTYVNVSLANTESKFSNTFQTLLIAGRDKLKRENMTFVQFLYRDIAWSEGAEAGIMAPDKSSSILLPGSGTVGIEQLSQLSNVRSQGIWLFRVDLASLLPCMQPDLQPPYCDGRSPTLVNRLPPFHSTTPIITTMAQTSAKSVEKTNEEETAQSKKGKAKATTAEFSENEKETDEGEEEKDKGGKEAEEKQQKGSDKEKEGQKQQKILPQLEQIEEQTEWQPVREEEAKKETDDERAQQNGESERGKEKERQEEEGVKEKEGREHEQQAQSKKTTNAPGNAIEPAIISSRKPAIVTIQSKEIEEMPPDAFDDGSIRTAPTPRARQMEELEREIAGSIVPELIVPQVVVGGKRKEEKGEDEEEKGDGREKGNGKRKEEEGKGKEEKGDKEEQKGEGGEKENGKGKEEEGNGSKTTAFLQEKTDENNANGNDKGTTNSKPKNEIRIESIGTKGRTNAKAKPTAIPTEEAEEGREDEQRQQQAEEEPEQHETASSSAVPPSPPQRQRPTTPEAKRTARPTTEMATTEEQRETSKGRIDKERPSTQGTTPAEVSRTFILITNSTNKANSPSPSIKRTKATTTAPKVKPNNPDGDEPMLMEFDNGNSNNILAESAVHGNKLSVVVPVAIVLIWLVVLVVVAVFLCCRRRQTQERLRTLYGPAYQIRPVYTMRVNKLGSGNASYEEQLDKTAQRLSAEMAYNQNPFVPGRYSVYGSYWNISPQGSAVSRRNGGKATLNGTGPQQQQQNASRAQMAPLEISSPRGSSGDGSGGSSAFGNYIQSLAKMRGASNGVGGTERDDAQSEYFANSQRNANRFNSNNNGNGRI</sequence>
<feature type="region of interest" description="Disordered" evidence="12">
    <location>
        <begin position="910"/>
        <end position="1168"/>
    </location>
</feature>
<feature type="compositionally biased region" description="Basic and acidic residues" evidence="12">
    <location>
        <begin position="798"/>
        <end position="843"/>
    </location>
</feature>
<feature type="compositionally biased region" description="Low complexity" evidence="12">
    <location>
        <begin position="1376"/>
        <end position="1396"/>
    </location>
</feature>
<dbReference type="SMART" id="SM00179">
    <property type="entry name" value="EGF_CA"/>
    <property type="match status" value="1"/>
</dbReference>
<proteinExistence type="predicted"/>
<dbReference type="Pfam" id="PF06119">
    <property type="entry name" value="NIDO"/>
    <property type="match status" value="2"/>
</dbReference>
<evidence type="ECO:0000256" key="12">
    <source>
        <dbReference type="SAM" id="MobiDB-lite"/>
    </source>
</evidence>
<feature type="region of interest" description="Disordered" evidence="12">
    <location>
        <begin position="712"/>
        <end position="863"/>
    </location>
</feature>
<dbReference type="PANTHER" id="PTHR13802">
    <property type="entry name" value="MUCIN 4-RELATED"/>
    <property type="match status" value="1"/>
</dbReference>
<gene>
    <name evidence="17" type="ORF">niasHT_036751</name>
</gene>
<feature type="region of interest" description="Disordered" evidence="12">
    <location>
        <begin position="1298"/>
        <end position="1344"/>
    </location>
</feature>
<dbReference type="InterPro" id="IPR024731">
    <property type="entry name" value="NELL2-like_EGF"/>
</dbReference>